<dbReference type="AlphaFoldDB" id="A0A9P3H9B1"/>
<organism evidence="6 7">
    <name type="scientific">Entomortierella parvispora</name>
    <dbReference type="NCBI Taxonomy" id="205924"/>
    <lineage>
        <taxon>Eukaryota</taxon>
        <taxon>Fungi</taxon>
        <taxon>Fungi incertae sedis</taxon>
        <taxon>Mucoromycota</taxon>
        <taxon>Mortierellomycotina</taxon>
        <taxon>Mortierellomycetes</taxon>
        <taxon>Mortierellales</taxon>
        <taxon>Mortierellaceae</taxon>
        <taxon>Entomortierella</taxon>
    </lineage>
</organism>
<dbReference type="InterPro" id="IPR036188">
    <property type="entry name" value="FAD/NAD-bd_sf"/>
</dbReference>
<protein>
    <recommendedName>
        <fullName evidence="5">FAD-binding domain-containing protein</fullName>
    </recommendedName>
</protein>
<keyword evidence="3" id="KW-0274">FAD</keyword>
<keyword evidence="7" id="KW-1185">Reference proteome</keyword>
<dbReference type="Gene3D" id="3.50.50.60">
    <property type="entry name" value="FAD/NAD(P)-binding domain"/>
    <property type="match status" value="1"/>
</dbReference>
<reference evidence="6" key="1">
    <citation type="submission" date="2021-11" db="EMBL/GenBank/DDBJ databases">
        <authorList>
            <person name="Herlambang A."/>
            <person name="Guo Y."/>
            <person name="Takashima Y."/>
            <person name="Nishizawa T."/>
        </authorList>
    </citation>
    <scope>NUCLEOTIDE SEQUENCE</scope>
    <source>
        <strain evidence="6">E1425</strain>
    </source>
</reference>
<evidence type="ECO:0000256" key="4">
    <source>
        <dbReference type="ARBA" id="ARBA00023002"/>
    </source>
</evidence>
<name>A0A9P3H9B1_9FUNG</name>
<dbReference type="OrthoDB" id="2395748at2759"/>
<dbReference type="PANTHER" id="PTHR47356:SF2">
    <property type="entry name" value="FAD-BINDING DOMAIN-CONTAINING PROTEIN-RELATED"/>
    <property type="match status" value="1"/>
</dbReference>
<accession>A0A9P3H9B1</accession>
<dbReference type="Proteomes" id="UP000827284">
    <property type="component" value="Unassembled WGS sequence"/>
</dbReference>
<dbReference type="GO" id="GO:0004497">
    <property type="term" value="F:monooxygenase activity"/>
    <property type="evidence" value="ECO:0007669"/>
    <property type="project" value="InterPro"/>
</dbReference>
<dbReference type="SUPFAM" id="SSF51905">
    <property type="entry name" value="FAD/NAD(P)-binding domain"/>
    <property type="match status" value="1"/>
</dbReference>
<evidence type="ECO:0000256" key="2">
    <source>
        <dbReference type="ARBA" id="ARBA00022630"/>
    </source>
</evidence>
<keyword evidence="2" id="KW-0285">Flavoprotein</keyword>
<sequence>MLRQVPAYRLYMNKRILQVKEMEDKVVIHCSDNTEYDCDILVGADGAYSATRQNIQKEMDAVGLLPKSDKENLVAASLCMVGSTGPLDPEKYPVLKDSFVQHRSVQGGNRQGWNVYNIPGNRMCWAYVVGFEDPEEAKRQQFANSEWGPESIEPMIKQIYDKPCPYGGKMGDLIDATERSMISKVFLEHKHFETWFYKRTVLIGDACHKMLPSAGLGAVCAMQDAVILANCLYDLKSNSQEDVTVAFQSYYDQRYPQTKLAYDASMARAKLMKGQRWHEKLTRHVIFNYVPDSVMEAKAAKSQMYRPQASFLPTVPFRGTAPVLPLIPSERYKREQAAKRASQQVQAAISV</sequence>
<evidence type="ECO:0000256" key="3">
    <source>
        <dbReference type="ARBA" id="ARBA00022827"/>
    </source>
</evidence>
<dbReference type="EMBL" id="BQFW01000006">
    <property type="protein sequence ID" value="GJJ72153.1"/>
    <property type="molecule type" value="Genomic_DNA"/>
</dbReference>
<dbReference type="PANTHER" id="PTHR47356">
    <property type="entry name" value="FAD-DEPENDENT MONOOXYGENASE ASQG-RELATED"/>
    <property type="match status" value="1"/>
</dbReference>
<gene>
    <name evidence="6" type="ORF">EMPS_04510</name>
</gene>
<evidence type="ECO:0000313" key="7">
    <source>
        <dbReference type="Proteomes" id="UP000827284"/>
    </source>
</evidence>
<evidence type="ECO:0000259" key="5">
    <source>
        <dbReference type="Pfam" id="PF01494"/>
    </source>
</evidence>
<keyword evidence="4" id="KW-0560">Oxidoreductase</keyword>
<comment type="similarity">
    <text evidence="1">Belongs to the paxM FAD-dependent monooxygenase family.</text>
</comment>
<dbReference type="InterPro" id="IPR050562">
    <property type="entry name" value="FAD_mOase_fung"/>
</dbReference>
<dbReference type="GO" id="GO:0071949">
    <property type="term" value="F:FAD binding"/>
    <property type="evidence" value="ECO:0007669"/>
    <property type="project" value="InterPro"/>
</dbReference>
<comment type="caution">
    <text evidence="6">The sequence shown here is derived from an EMBL/GenBank/DDBJ whole genome shotgun (WGS) entry which is preliminary data.</text>
</comment>
<proteinExistence type="inferred from homology"/>
<evidence type="ECO:0000256" key="1">
    <source>
        <dbReference type="ARBA" id="ARBA00007992"/>
    </source>
</evidence>
<reference evidence="6" key="2">
    <citation type="journal article" date="2022" name="Microbiol. Resour. Announc.">
        <title>Whole-Genome Sequence of Entomortierella parvispora E1425, a Mucoromycotan Fungus Associated with Burkholderiaceae-Related Endosymbiotic Bacteria.</title>
        <authorList>
            <person name="Herlambang A."/>
            <person name="Guo Y."/>
            <person name="Takashima Y."/>
            <person name="Narisawa K."/>
            <person name="Ohta H."/>
            <person name="Nishizawa T."/>
        </authorList>
    </citation>
    <scope>NUCLEOTIDE SEQUENCE</scope>
    <source>
        <strain evidence="6">E1425</strain>
    </source>
</reference>
<feature type="domain" description="FAD-binding" evidence="5">
    <location>
        <begin position="178"/>
        <end position="234"/>
    </location>
</feature>
<dbReference type="InterPro" id="IPR002938">
    <property type="entry name" value="FAD-bd"/>
</dbReference>
<dbReference type="Pfam" id="PF01494">
    <property type="entry name" value="FAD_binding_3"/>
    <property type="match status" value="1"/>
</dbReference>
<evidence type="ECO:0000313" key="6">
    <source>
        <dbReference type="EMBL" id="GJJ72153.1"/>
    </source>
</evidence>
<dbReference type="PRINTS" id="PR00420">
    <property type="entry name" value="RNGMNOXGNASE"/>
</dbReference>